<keyword evidence="2" id="KW-1185">Reference proteome</keyword>
<organism evidence="1 2">
    <name type="scientific">Stylosanthes scabra</name>
    <dbReference type="NCBI Taxonomy" id="79078"/>
    <lineage>
        <taxon>Eukaryota</taxon>
        <taxon>Viridiplantae</taxon>
        <taxon>Streptophyta</taxon>
        <taxon>Embryophyta</taxon>
        <taxon>Tracheophyta</taxon>
        <taxon>Spermatophyta</taxon>
        <taxon>Magnoliopsida</taxon>
        <taxon>eudicotyledons</taxon>
        <taxon>Gunneridae</taxon>
        <taxon>Pentapetalae</taxon>
        <taxon>rosids</taxon>
        <taxon>fabids</taxon>
        <taxon>Fabales</taxon>
        <taxon>Fabaceae</taxon>
        <taxon>Papilionoideae</taxon>
        <taxon>50 kb inversion clade</taxon>
        <taxon>dalbergioids sensu lato</taxon>
        <taxon>Dalbergieae</taxon>
        <taxon>Pterocarpus clade</taxon>
        <taxon>Stylosanthes</taxon>
    </lineage>
</organism>
<protein>
    <submittedName>
        <fullName evidence="1">Uncharacterized protein</fullName>
    </submittedName>
</protein>
<accession>A0ABU6VH60</accession>
<name>A0ABU6VH60_9FABA</name>
<reference evidence="1 2" key="1">
    <citation type="journal article" date="2023" name="Plants (Basel)">
        <title>Bridging the Gap: Combining Genomics and Transcriptomics Approaches to Understand Stylosanthes scabra, an Orphan Legume from the Brazilian Caatinga.</title>
        <authorList>
            <person name="Ferreira-Neto J.R.C."/>
            <person name="da Silva M.D."/>
            <person name="Binneck E."/>
            <person name="de Melo N.F."/>
            <person name="da Silva R.H."/>
            <person name="de Melo A.L.T.M."/>
            <person name="Pandolfi V."/>
            <person name="Bustamante F.O."/>
            <person name="Brasileiro-Vidal A.C."/>
            <person name="Benko-Iseppon A.M."/>
        </authorList>
    </citation>
    <scope>NUCLEOTIDE SEQUENCE [LARGE SCALE GENOMIC DNA]</scope>
    <source>
        <tissue evidence="1">Leaves</tissue>
    </source>
</reference>
<gene>
    <name evidence="1" type="ORF">PIB30_053953</name>
</gene>
<evidence type="ECO:0000313" key="2">
    <source>
        <dbReference type="Proteomes" id="UP001341840"/>
    </source>
</evidence>
<dbReference type="Proteomes" id="UP001341840">
    <property type="component" value="Unassembled WGS sequence"/>
</dbReference>
<comment type="caution">
    <text evidence="1">The sequence shown here is derived from an EMBL/GenBank/DDBJ whole genome shotgun (WGS) entry which is preliminary data.</text>
</comment>
<proteinExistence type="predicted"/>
<sequence>MDHRDLTTCNRSELNADDADVDLIVVGATSMNEFCPILALNDLELCLIGFWHNRDEMIVLGFGLGRLSAVHTG</sequence>
<dbReference type="EMBL" id="JASCZI010151441">
    <property type="protein sequence ID" value="MED6172867.1"/>
    <property type="molecule type" value="Genomic_DNA"/>
</dbReference>
<evidence type="ECO:0000313" key="1">
    <source>
        <dbReference type="EMBL" id="MED6172867.1"/>
    </source>
</evidence>